<dbReference type="SUPFAM" id="SSF50729">
    <property type="entry name" value="PH domain-like"/>
    <property type="match status" value="1"/>
</dbReference>
<dbReference type="InterPro" id="IPR011993">
    <property type="entry name" value="PH-like_dom_sf"/>
</dbReference>
<dbReference type="SUPFAM" id="SSF48403">
    <property type="entry name" value="Ankyrin repeat"/>
    <property type="match status" value="1"/>
</dbReference>
<evidence type="ECO:0000313" key="5">
    <source>
        <dbReference type="Proteomes" id="UP000317494"/>
    </source>
</evidence>
<feature type="compositionally biased region" description="Basic and acidic residues" evidence="1">
    <location>
        <begin position="161"/>
        <end position="173"/>
    </location>
</feature>
<feature type="region of interest" description="Disordered" evidence="1">
    <location>
        <begin position="160"/>
        <end position="224"/>
    </location>
</feature>
<dbReference type="Gene3D" id="2.30.29.30">
    <property type="entry name" value="Pleckstrin-homology domain (PH domain)/Phosphotyrosine-binding domain (PTB)"/>
    <property type="match status" value="1"/>
</dbReference>
<feature type="compositionally biased region" description="Basic and acidic residues" evidence="1">
    <location>
        <begin position="398"/>
        <end position="409"/>
    </location>
</feature>
<dbReference type="EMBL" id="QEAM01000005">
    <property type="protein sequence ID" value="TPX51409.1"/>
    <property type="molecule type" value="Genomic_DNA"/>
</dbReference>
<dbReference type="InterPro" id="IPR036770">
    <property type="entry name" value="Ankyrin_rpt-contain_sf"/>
</dbReference>
<dbReference type="SMART" id="SM00233">
    <property type="entry name" value="PH"/>
    <property type="match status" value="1"/>
</dbReference>
<gene>
    <name evidence="3" type="ORF">SeLEV6574_g00311</name>
    <name evidence="4" type="ORF">SeMB42_g00447</name>
</gene>
<accession>A0A507DI87</accession>
<feature type="compositionally biased region" description="Low complexity" evidence="1">
    <location>
        <begin position="249"/>
        <end position="270"/>
    </location>
</feature>
<dbReference type="Pfam" id="PF00169">
    <property type="entry name" value="PH"/>
    <property type="match status" value="1"/>
</dbReference>
<dbReference type="VEuPathDB" id="FungiDB:SeMB42_g00447"/>
<dbReference type="InterPro" id="IPR001849">
    <property type="entry name" value="PH_domain"/>
</dbReference>
<feature type="region of interest" description="Disordered" evidence="1">
    <location>
        <begin position="350"/>
        <end position="409"/>
    </location>
</feature>
<keyword evidence="5" id="KW-1185">Reference proteome</keyword>
<evidence type="ECO:0000313" key="6">
    <source>
        <dbReference type="Proteomes" id="UP000320475"/>
    </source>
</evidence>
<feature type="domain" description="PH" evidence="2">
    <location>
        <begin position="999"/>
        <end position="1099"/>
    </location>
</feature>
<dbReference type="Proteomes" id="UP000317494">
    <property type="component" value="Unassembled WGS sequence"/>
</dbReference>
<evidence type="ECO:0000259" key="2">
    <source>
        <dbReference type="PROSITE" id="PS50003"/>
    </source>
</evidence>
<dbReference type="OrthoDB" id="2123378at2759"/>
<comment type="caution">
    <text evidence="3">The sequence shown here is derived from an EMBL/GenBank/DDBJ whole genome shotgun (WGS) entry which is preliminary data.</text>
</comment>
<name>A0A507DI87_9FUNG</name>
<dbReference type="Gene3D" id="1.25.40.20">
    <property type="entry name" value="Ankyrin repeat-containing domain"/>
    <property type="match status" value="1"/>
</dbReference>
<evidence type="ECO:0000313" key="3">
    <source>
        <dbReference type="EMBL" id="TPX51409.1"/>
    </source>
</evidence>
<sequence>MSETAGATSSSLFTVVQTGDSEALASLLAKHPELHLVQTDHSFELDADIAKLLGDDTSKMTGLQAALALYSTSRTACDQQTSLAIVNIFLKTLPSGDILNQLRFGCDNTALHLAASLGLKGAVISLMGQGALANVTNSLGKTVLDVAEHDVAELIRWSMKSQERKKQRGDTIPRAKPALSVSTSKSVSNAVAPAAEPKSVRDAKLASATVKPDDLVPSHTTTQEQRIAAMSVQGLTRLPSPTSPARFNATSPIKSTSSTTSLPPLAASPSRNEKSDGTVAPSDDEIRNSYRQAVTTSSDLEFLRQAGRVKGFKQALGDSTTSDTTETAIYASVKISKNSSFVPTGTLNSISRGGGVSSSKSSHARPSIPTNWSQSPTGTSSADTAATSITTPPSVPVEPEKVEEKLQQRADDEIVKATESKRKSVKDLLSEFSGDKMFEKAVNRTPAVRVLPPKSIEATTVDASIGVVEASSMELQPAEKAEALQVMEKPKIEAPVETEKSPADEPVNTTQGVAGEEITLKVNAGPVLKKGLSRSHGQESEEPLAPALVPLLPSELQLEVPIDFDLNLGLDWLAASSTAIDEPIMEPRGGETVVYDTGVHVEHSNAPAVIHETKDTLRFDLVDAAPAIVVSKQIAVSESAMEAPRITPQQLHNDATPAQPLRPTIVIRKPSQQSPLSLQTPQPAALSSCPPDIENSLSRSSTLIDGPPQIDAWLAELEAADALSKFNYSQSPSAESFARESLPPLSPTRSIGSARTTVNSSSRFVDVTAAPRGAKSESRVMPGNFFIQLYDVEDVGFPNPGGVLVNFTIAHASNVESTTNTMHIKEGTHSIKFHHECILKVTRDQPFTLIANFKPAQPIVVSHHQPPKSRKGFFSFGRKSGQQAANAMAPPMGNPSWNGSASSVASATSIRPGQSCGFLPNEGVQGHFGCDPFAWATEADISTCGEVWDGVLDVRVNDVIVARVGTKVAFVRDVYKHSHGPTSIGEIEMALKSQAWWKREIRSGFLTHLTGDVRAMRKRYFILRGAILYAYAEMDGNLTLRNTIDLRNMVSVSAERSTATGGGRGEFRINFAGGAFEQFKSDPASDCDAWVTAIQSLGPEQTWPVWPEVLIGPRPQTL</sequence>
<proteinExistence type="predicted"/>
<protein>
    <recommendedName>
        <fullName evidence="2">PH domain-containing protein</fullName>
    </recommendedName>
</protein>
<dbReference type="AlphaFoldDB" id="A0A507DI87"/>
<dbReference type="EMBL" id="QEAN01000009">
    <property type="protein sequence ID" value="TPX54053.1"/>
    <property type="molecule type" value="Genomic_DNA"/>
</dbReference>
<reference evidence="5 6" key="1">
    <citation type="journal article" date="2019" name="Sci. Rep.">
        <title>Comparative genomics of chytrid fungi reveal insights into the obligate biotrophic and pathogenic lifestyle of Synchytrium endobioticum.</title>
        <authorList>
            <person name="van de Vossenberg B.T.L.H."/>
            <person name="Warris S."/>
            <person name="Nguyen H.D.T."/>
            <person name="van Gent-Pelzer M.P.E."/>
            <person name="Joly D.L."/>
            <person name="van de Geest H.C."/>
            <person name="Bonants P.J.M."/>
            <person name="Smith D.S."/>
            <person name="Levesque C.A."/>
            <person name="van der Lee T.A.J."/>
        </authorList>
    </citation>
    <scope>NUCLEOTIDE SEQUENCE [LARGE SCALE GENOMIC DNA]</scope>
    <source>
        <strain evidence="3 6">LEV6574</strain>
        <strain evidence="4 5">MB42</strain>
    </source>
</reference>
<organism evidence="3 6">
    <name type="scientific">Synchytrium endobioticum</name>
    <dbReference type="NCBI Taxonomy" id="286115"/>
    <lineage>
        <taxon>Eukaryota</taxon>
        <taxon>Fungi</taxon>
        <taxon>Fungi incertae sedis</taxon>
        <taxon>Chytridiomycota</taxon>
        <taxon>Chytridiomycota incertae sedis</taxon>
        <taxon>Chytridiomycetes</taxon>
        <taxon>Synchytriales</taxon>
        <taxon>Synchytriaceae</taxon>
        <taxon>Synchytrium</taxon>
    </lineage>
</organism>
<evidence type="ECO:0000256" key="1">
    <source>
        <dbReference type="SAM" id="MobiDB-lite"/>
    </source>
</evidence>
<dbReference type="Proteomes" id="UP000320475">
    <property type="component" value="Unassembled WGS sequence"/>
</dbReference>
<feature type="compositionally biased region" description="Polar residues" evidence="1">
    <location>
        <begin position="180"/>
        <end position="189"/>
    </location>
</feature>
<evidence type="ECO:0000313" key="4">
    <source>
        <dbReference type="EMBL" id="TPX54053.1"/>
    </source>
</evidence>
<dbReference type="PROSITE" id="PS50003">
    <property type="entry name" value="PH_DOMAIN"/>
    <property type="match status" value="1"/>
</dbReference>
<feature type="region of interest" description="Disordered" evidence="1">
    <location>
        <begin position="236"/>
        <end position="287"/>
    </location>
</feature>
<feature type="compositionally biased region" description="Low complexity" evidence="1">
    <location>
        <begin position="375"/>
        <end position="392"/>
    </location>
</feature>